<dbReference type="OrthoDB" id="7870532at2"/>
<evidence type="ECO:0000313" key="2">
    <source>
        <dbReference type="Proteomes" id="UP000403266"/>
    </source>
</evidence>
<dbReference type="AlphaFoldDB" id="A0A5N7MIG0"/>
<keyword evidence="2" id="KW-1185">Reference proteome</keyword>
<sequence>MIMASKSGLLNSHGLDTEIARLEALLADLLRLRRGEHPSPAELAMAPSIDQWIVVERKVPSLVGLIQGHPHIPQLRLSQTSDVEVINEARGYARTRSRLYALGLRQGETAPEDRQ</sequence>
<proteinExistence type="predicted"/>
<comment type="caution">
    <text evidence="1">The sequence shown here is derived from an EMBL/GenBank/DDBJ whole genome shotgun (WGS) entry which is preliminary data.</text>
</comment>
<evidence type="ECO:0000313" key="1">
    <source>
        <dbReference type="EMBL" id="MPR26199.1"/>
    </source>
</evidence>
<reference evidence="1 2" key="1">
    <citation type="journal article" date="2019" name="Syst. Appl. Microbiol.">
        <title>Microvirga tunisiensis sp. nov., a root nodule symbiotic bacterium isolated from Lupinus micranthus and L. luteus grown in Northern Tunisia.</title>
        <authorList>
            <person name="Msaddak A."/>
            <person name="Rejili M."/>
            <person name="Duran D."/>
            <person name="Mars M."/>
            <person name="Palacios J.M."/>
            <person name="Ruiz-Argueso T."/>
            <person name="Rey L."/>
            <person name="Imperial J."/>
        </authorList>
    </citation>
    <scope>NUCLEOTIDE SEQUENCE [LARGE SCALE GENOMIC DNA]</scope>
    <source>
        <strain evidence="1 2">Lmie10</strain>
    </source>
</reference>
<protein>
    <submittedName>
        <fullName evidence="1">Uncharacterized protein</fullName>
    </submittedName>
</protein>
<dbReference type="Proteomes" id="UP000403266">
    <property type="component" value="Unassembled WGS sequence"/>
</dbReference>
<dbReference type="EMBL" id="VOSK01000042">
    <property type="protein sequence ID" value="MPR26199.1"/>
    <property type="molecule type" value="Genomic_DNA"/>
</dbReference>
<name>A0A5N7MIG0_9HYPH</name>
<gene>
    <name evidence="1" type="ORF">FS320_13410</name>
</gene>
<accession>A0A5N7MIG0</accession>
<dbReference type="RefSeq" id="WP_152712287.1">
    <property type="nucleotide sequence ID" value="NZ_VOSJ01000037.1"/>
</dbReference>
<organism evidence="1 2">
    <name type="scientific">Microvirga tunisiensis</name>
    <dbReference type="NCBI Taxonomy" id="2108360"/>
    <lineage>
        <taxon>Bacteria</taxon>
        <taxon>Pseudomonadati</taxon>
        <taxon>Pseudomonadota</taxon>
        <taxon>Alphaproteobacteria</taxon>
        <taxon>Hyphomicrobiales</taxon>
        <taxon>Methylobacteriaceae</taxon>
        <taxon>Microvirga</taxon>
    </lineage>
</organism>